<dbReference type="GO" id="GO:0008237">
    <property type="term" value="F:metallopeptidase activity"/>
    <property type="evidence" value="ECO:0007669"/>
    <property type="project" value="InterPro"/>
</dbReference>
<dbReference type="Proteomes" id="UP000326877">
    <property type="component" value="Unassembled WGS sequence"/>
</dbReference>
<name>A0A5N7BS62_PETAA</name>
<reference evidence="1" key="1">
    <citation type="submission" date="2019-04" db="EMBL/GenBank/DDBJ databases">
        <title>Friends and foes A comparative genomics studyof 23 Aspergillus species from section Flavi.</title>
        <authorList>
            <consortium name="DOE Joint Genome Institute"/>
            <person name="Kjaerbolling I."/>
            <person name="Vesth T."/>
            <person name="Frisvad J.C."/>
            <person name="Nybo J.L."/>
            <person name="Theobald S."/>
            <person name="Kildgaard S."/>
            <person name="Isbrandt T."/>
            <person name="Kuo A."/>
            <person name="Sato A."/>
            <person name="Lyhne E.K."/>
            <person name="Kogle M.E."/>
            <person name="Wiebenga A."/>
            <person name="Kun R.S."/>
            <person name="Lubbers R.J."/>
            <person name="Makela M.R."/>
            <person name="Barry K."/>
            <person name="Chovatia M."/>
            <person name="Clum A."/>
            <person name="Daum C."/>
            <person name="Haridas S."/>
            <person name="He G."/>
            <person name="LaButti K."/>
            <person name="Lipzen A."/>
            <person name="Mondo S."/>
            <person name="Riley R."/>
            <person name="Salamov A."/>
            <person name="Simmons B.A."/>
            <person name="Magnuson J.K."/>
            <person name="Henrissat B."/>
            <person name="Mortensen U.H."/>
            <person name="Larsen T.O."/>
            <person name="Devries R.P."/>
            <person name="Grigoriev I.V."/>
            <person name="Machida M."/>
            <person name="Baker S.E."/>
            <person name="Andersen M.R."/>
        </authorList>
    </citation>
    <scope>NUCLEOTIDE SEQUENCE [LARGE SCALE GENOMIC DNA]</scope>
    <source>
        <strain evidence="1">IBT 14317</strain>
    </source>
</reference>
<dbReference type="AlphaFoldDB" id="A0A5N7BS62"/>
<dbReference type="InterPro" id="IPR024079">
    <property type="entry name" value="MetalloPept_cat_dom_sf"/>
</dbReference>
<dbReference type="EMBL" id="ML735360">
    <property type="protein sequence ID" value="KAE8384666.1"/>
    <property type="molecule type" value="Genomic_DNA"/>
</dbReference>
<dbReference type="SUPFAM" id="SSF55486">
    <property type="entry name" value="Metalloproteases ('zincins'), catalytic domain"/>
    <property type="match status" value="1"/>
</dbReference>
<proteinExistence type="predicted"/>
<evidence type="ECO:0000313" key="1">
    <source>
        <dbReference type="EMBL" id="KAE8384666.1"/>
    </source>
</evidence>
<organism evidence="1">
    <name type="scientific">Petromyces alliaceus</name>
    <name type="common">Aspergillus alliaceus</name>
    <dbReference type="NCBI Taxonomy" id="209559"/>
    <lineage>
        <taxon>Eukaryota</taxon>
        <taxon>Fungi</taxon>
        <taxon>Dikarya</taxon>
        <taxon>Ascomycota</taxon>
        <taxon>Pezizomycotina</taxon>
        <taxon>Eurotiomycetes</taxon>
        <taxon>Eurotiomycetidae</taxon>
        <taxon>Eurotiales</taxon>
        <taxon>Aspergillaceae</taxon>
        <taxon>Aspergillus</taxon>
        <taxon>Aspergillus subgen. Circumdati</taxon>
    </lineage>
</organism>
<protein>
    <recommendedName>
        <fullName evidence="2">Peptidase M10 metallopeptidase domain-containing protein</fullName>
    </recommendedName>
</protein>
<sequence length="221" mass="24645">MVLNTPSTKEILLEETEERLGPEALDTIDEASIISEPPPPGTGALTAIPVCITQKPTPKNLKREPAAIVVGPEFEVPRWKPGSVVNWTAWKRGYRSAEDAEYMASHMHKVAEEWNKGGVRVTFKDVPLTKDANFVQVYTYAFSPAYKRHMWSVFAHALGHVLGLGHEFALAPVPMFELSVMNYRKEPPMIQQSDIDGTKIFYNPPVGTILGKTPIVDYIPM</sequence>
<evidence type="ECO:0008006" key="2">
    <source>
        <dbReference type="Google" id="ProtNLM"/>
    </source>
</evidence>
<dbReference type="Gene3D" id="3.40.390.10">
    <property type="entry name" value="Collagenase (Catalytic Domain)"/>
    <property type="match status" value="1"/>
</dbReference>
<gene>
    <name evidence="1" type="ORF">BDV23DRAFT_191402</name>
</gene>
<accession>A0A5N7BS62</accession>
<dbReference type="OrthoDB" id="406838at2759"/>